<sequence length="389" mass="41234">MSAYVDPEAGPAAFSDAEMLRRRTALDAVMAEAGVEQVVVHGANRSGSGVQWLSGWPVTREAVVVHGADRRDVLLVQFFNHVPQATRVALGCDVRWAGPRLADTVLAELRERGDLAGSRVGVVGALPFAVWSALRAAGVDAVDLNPAYTRLRMHKSPEELDWLRIAARLTDGSCAAMRDGAGPGTSEHELNALVEGSYLPLGGTNYIHYFSVTSMADPRQCVPSQWPGERRLAVGDVLSCELSTAHGIDYPGQLLRTFTVAAPPTSLYLDLHAVADEALARVEALLAPGVTPAEVVEAASVIEDAGFTTVDDLVHGLGGGYLPPVFGSRSRTLEPLPELALAEGMTVVVQPNVTTYDGRAGVQTGELFAVTATGCERLHAFPRGLGRIA</sequence>
<evidence type="ECO:0000313" key="3">
    <source>
        <dbReference type="EMBL" id="QWZ07131.1"/>
    </source>
</evidence>
<dbReference type="CDD" id="cd01066">
    <property type="entry name" value="APP_MetAP"/>
    <property type="match status" value="1"/>
</dbReference>
<gene>
    <name evidence="3" type="ORF">KRR39_16765</name>
</gene>
<reference evidence="3" key="1">
    <citation type="submission" date="2021-06" db="EMBL/GenBank/DDBJ databases">
        <title>Complete genome sequence of Nocardioides sp. G188.</title>
        <authorList>
            <person name="Im W.-T."/>
        </authorList>
    </citation>
    <scope>NUCLEOTIDE SEQUENCE</scope>
    <source>
        <strain evidence="3">G188</strain>
    </source>
</reference>
<evidence type="ECO:0000259" key="2">
    <source>
        <dbReference type="Pfam" id="PF01321"/>
    </source>
</evidence>
<keyword evidence="4" id="KW-1185">Reference proteome</keyword>
<evidence type="ECO:0000259" key="1">
    <source>
        <dbReference type="Pfam" id="PF00557"/>
    </source>
</evidence>
<feature type="domain" description="Peptidase M24" evidence="1">
    <location>
        <begin position="163"/>
        <end position="372"/>
    </location>
</feature>
<dbReference type="EMBL" id="CP077062">
    <property type="protein sequence ID" value="QWZ07131.1"/>
    <property type="molecule type" value="Genomic_DNA"/>
</dbReference>
<dbReference type="PANTHER" id="PTHR46112:SF2">
    <property type="entry name" value="XAA-PRO AMINOPEPTIDASE P-RELATED"/>
    <property type="match status" value="1"/>
</dbReference>
<organism evidence="3 4">
    <name type="scientific">Nocardioides panacis</name>
    <dbReference type="NCBI Taxonomy" id="2849501"/>
    <lineage>
        <taxon>Bacteria</taxon>
        <taxon>Bacillati</taxon>
        <taxon>Actinomycetota</taxon>
        <taxon>Actinomycetes</taxon>
        <taxon>Propionibacteriales</taxon>
        <taxon>Nocardioidaceae</taxon>
        <taxon>Nocardioides</taxon>
    </lineage>
</organism>
<dbReference type="InterPro" id="IPR000994">
    <property type="entry name" value="Pept_M24"/>
</dbReference>
<dbReference type="RefSeq" id="WP_216938642.1">
    <property type="nucleotide sequence ID" value="NZ_CP077062.1"/>
</dbReference>
<dbReference type="Proteomes" id="UP000683575">
    <property type="component" value="Chromosome"/>
</dbReference>
<dbReference type="PANTHER" id="PTHR46112">
    <property type="entry name" value="AMINOPEPTIDASE"/>
    <property type="match status" value="1"/>
</dbReference>
<evidence type="ECO:0000313" key="4">
    <source>
        <dbReference type="Proteomes" id="UP000683575"/>
    </source>
</evidence>
<name>A0A975XZ75_9ACTN</name>
<feature type="domain" description="Creatinase N-terminal" evidence="2">
    <location>
        <begin position="22"/>
        <end position="153"/>
    </location>
</feature>
<dbReference type="AlphaFoldDB" id="A0A975XZ75"/>
<protein>
    <submittedName>
        <fullName evidence="3">M24 family metallopeptidase</fullName>
    </submittedName>
</protein>
<dbReference type="InterPro" id="IPR000587">
    <property type="entry name" value="Creatinase_N"/>
</dbReference>
<dbReference type="KEGG" id="nps:KRR39_16765"/>
<dbReference type="InterPro" id="IPR050659">
    <property type="entry name" value="Peptidase_M24B"/>
</dbReference>
<dbReference type="Pfam" id="PF01321">
    <property type="entry name" value="Creatinase_N"/>
    <property type="match status" value="1"/>
</dbReference>
<proteinExistence type="predicted"/>
<accession>A0A975XZ75</accession>
<dbReference type="Pfam" id="PF00557">
    <property type="entry name" value="Peptidase_M24"/>
    <property type="match status" value="1"/>
</dbReference>